<keyword evidence="3" id="KW-1185">Reference proteome</keyword>
<protein>
    <recommendedName>
        <fullName evidence="4">Hydrophobin</fullName>
    </recommendedName>
</protein>
<organism evidence="2 3">
    <name type="scientific">Mycena sanguinolenta</name>
    <dbReference type="NCBI Taxonomy" id="230812"/>
    <lineage>
        <taxon>Eukaryota</taxon>
        <taxon>Fungi</taxon>
        <taxon>Dikarya</taxon>
        <taxon>Basidiomycota</taxon>
        <taxon>Agaricomycotina</taxon>
        <taxon>Agaricomycetes</taxon>
        <taxon>Agaricomycetidae</taxon>
        <taxon>Agaricales</taxon>
        <taxon>Marasmiineae</taxon>
        <taxon>Mycenaceae</taxon>
        <taxon>Mycena</taxon>
    </lineage>
</organism>
<feature type="signal peptide" evidence="1">
    <location>
        <begin position="1"/>
        <end position="19"/>
    </location>
</feature>
<keyword evidence="1" id="KW-0732">Signal</keyword>
<dbReference type="OrthoDB" id="4225815at2759"/>
<evidence type="ECO:0000256" key="1">
    <source>
        <dbReference type="SAM" id="SignalP"/>
    </source>
</evidence>
<feature type="chain" id="PRO_5034609775" description="Hydrophobin" evidence="1">
    <location>
        <begin position="20"/>
        <end position="240"/>
    </location>
</feature>
<evidence type="ECO:0000313" key="3">
    <source>
        <dbReference type="Proteomes" id="UP000623467"/>
    </source>
</evidence>
<name>A0A8H6ZI43_9AGAR</name>
<evidence type="ECO:0008006" key="4">
    <source>
        <dbReference type="Google" id="ProtNLM"/>
    </source>
</evidence>
<sequence>MKTTTAFCALSYAISVVGATRPESNAQRLARGLPPLAPKRRFSNLRSGAKRVAPSSTPFSCSPQKNFCCSTIESASSPAAESLLSSLGISQNSCGEQIATGCVAASGDSCSSGTLAKCCGNIVGSELVGIDCTKVTPSTSSSSPTSSSSHASSSAASSAPASSSSAAVSSSSAHASSSSSASSSSIPSSSSAGHSSSASSSSAAHSSSASASHPQQLCVVVVFARKQLRRILFFRLGLTC</sequence>
<dbReference type="AlphaFoldDB" id="A0A8H6ZI43"/>
<dbReference type="CDD" id="cd23507">
    <property type="entry name" value="hydrophobin_I"/>
    <property type="match status" value="1"/>
</dbReference>
<accession>A0A8H6ZI43</accession>
<reference evidence="2" key="1">
    <citation type="submission" date="2020-05" db="EMBL/GenBank/DDBJ databases">
        <title>Mycena genomes resolve the evolution of fungal bioluminescence.</title>
        <authorList>
            <person name="Tsai I.J."/>
        </authorList>
    </citation>
    <scope>NUCLEOTIDE SEQUENCE</scope>
    <source>
        <strain evidence="2">160909Yilan</strain>
    </source>
</reference>
<dbReference type="Proteomes" id="UP000623467">
    <property type="component" value="Unassembled WGS sequence"/>
</dbReference>
<comment type="caution">
    <text evidence="2">The sequence shown here is derived from an EMBL/GenBank/DDBJ whole genome shotgun (WGS) entry which is preliminary data.</text>
</comment>
<gene>
    <name evidence="2" type="ORF">MSAN_00203100</name>
</gene>
<proteinExistence type="predicted"/>
<dbReference type="EMBL" id="JACAZH010000001">
    <property type="protein sequence ID" value="KAF7377797.1"/>
    <property type="molecule type" value="Genomic_DNA"/>
</dbReference>
<evidence type="ECO:0000313" key="2">
    <source>
        <dbReference type="EMBL" id="KAF7377797.1"/>
    </source>
</evidence>